<dbReference type="HOGENOM" id="CLU_007279_1_0_1"/>
<dbReference type="EMBL" id="KN831945">
    <property type="protein sequence ID" value="KIO14297.1"/>
    <property type="molecule type" value="Genomic_DNA"/>
</dbReference>
<dbReference type="SMART" id="SM00256">
    <property type="entry name" value="FBOX"/>
    <property type="match status" value="1"/>
</dbReference>
<evidence type="ECO:0000313" key="3">
    <source>
        <dbReference type="Proteomes" id="UP000054217"/>
    </source>
</evidence>
<dbReference type="PROSITE" id="PS50181">
    <property type="entry name" value="FBOX"/>
    <property type="match status" value="1"/>
</dbReference>
<dbReference type="STRING" id="870435.A0A0C3KXQ7"/>
<dbReference type="AlphaFoldDB" id="A0A0C3KXQ7"/>
<dbReference type="Gene3D" id="1.20.1280.50">
    <property type="match status" value="1"/>
</dbReference>
<dbReference type="CDD" id="cd09917">
    <property type="entry name" value="F-box_SF"/>
    <property type="match status" value="1"/>
</dbReference>
<proteinExistence type="predicted"/>
<feature type="domain" description="F-box" evidence="1">
    <location>
        <begin position="6"/>
        <end position="52"/>
    </location>
</feature>
<name>A0A0C3KXQ7_PISTI</name>
<dbReference type="SUPFAM" id="SSF81383">
    <property type="entry name" value="F-box domain"/>
    <property type="match status" value="1"/>
</dbReference>
<protein>
    <recommendedName>
        <fullName evidence="1">F-box domain-containing protein</fullName>
    </recommendedName>
</protein>
<dbReference type="InParanoid" id="A0A0C3KXQ7"/>
<sequence length="559" mass="64191">MLQGTTSYLTQLPVELICEVLSYLTANELARVRQICKVIRAVVDHSEQLQYIIDLGFLRMLEIPSDRCRGPVATRRKELREFETSWRNVRYRRKCDFQLLTSGLVYDFVGGIYALAGEGYLHFSVLPHNPHEDSQPIRTWSHPVDMAILIDFTFCPAQDLLVIVSLAANDHHHCYDLHLRSLSTNKSHPGAVSSVLKAVNDRQYPFYHANGPVKVQVLDKYLAILCREVVVEGDEITDYFQLWEWRTDKDAKFTMQFTESMTDFIFLAEDRFLLLADDGTISIFSFVGDQNLIDPQCTAKLAMPALMRDWHFADAFLGGNPAPAIGAMTNFSRPWVENGESPMFHPTADDQLLAFHVTVYRMTNEDDMHSYVFFVFRSELLGLQSLYEKEFRKQEGSQRSCLPYSIWGRSRAHWSPGNYVDWQNSVYGYRTVELLNDSQILFSTEPRRLRVRDFNPNLRYSFPRVGESGHLCPLERRHGSQFERGNGYSVYRIGISAEAIGSPACIKPFAEPWGNGLPHREVVTEETFNATEVMMDEGRILLFSRDTSKDLLNLDVLVM</sequence>
<keyword evidence="3" id="KW-1185">Reference proteome</keyword>
<gene>
    <name evidence="2" type="ORF">M404DRAFT_992563</name>
</gene>
<dbReference type="InterPro" id="IPR036047">
    <property type="entry name" value="F-box-like_dom_sf"/>
</dbReference>
<accession>A0A0C3KXQ7</accession>
<dbReference type="InterPro" id="IPR001810">
    <property type="entry name" value="F-box_dom"/>
</dbReference>
<dbReference type="Pfam" id="PF12937">
    <property type="entry name" value="F-box-like"/>
    <property type="match status" value="1"/>
</dbReference>
<evidence type="ECO:0000313" key="2">
    <source>
        <dbReference type="EMBL" id="KIO14297.1"/>
    </source>
</evidence>
<evidence type="ECO:0000259" key="1">
    <source>
        <dbReference type="PROSITE" id="PS50181"/>
    </source>
</evidence>
<reference evidence="3" key="2">
    <citation type="submission" date="2015-01" db="EMBL/GenBank/DDBJ databases">
        <title>Evolutionary Origins and Diversification of the Mycorrhizal Mutualists.</title>
        <authorList>
            <consortium name="DOE Joint Genome Institute"/>
            <consortium name="Mycorrhizal Genomics Consortium"/>
            <person name="Kohler A."/>
            <person name="Kuo A."/>
            <person name="Nagy L.G."/>
            <person name="Floudas D."/>
            <person name="Copeland A."/>
            <person name="Barry K.W."/>
            <person name="Cichocki N."/>
            <person name="Veneault-Fourrey C."/>
            <person name="LaButti K."/>
            <person name="Lindquist E.A."/>
            <person name="Lipzen A."/>
            <person name="Lundell T."/>
            <person name="Morin E."/>
            <person name="Murat C."/>
            <person name="Riley R."/>
            <person name="Ohm R."/>
            <person name="Sun H."/>
            <person name="Tunlid A."/>
            <person name="Henrissat B."/>
            <person name="Grigoriev I.V."/>
            <person name="Hibbett D.S."/>
            <person name="Martin F."/>
        </authorList>
    </citation>
    <scope>NUCLEOTIDE SEQUENCE [LARGE SCALE GENOMIC DNA]</scope>
    <source>
        <strain evidence="3">Marx 270</strain>
    </source>
</reference>
<dbReference type="OrthoDB" id="3256413at2759"/>
<organism evidence="2 3">
    <name type="scientific">Pisolithus tinctorius Marx 270</name>
    <dbReference type="NCBI Taxonomy" id="870435"/>
    <lineage>
        <taxon>Eukaryota</taxon>
        <taxon>Fungi</taxon>
        <taxon>Dikarya</taxon>
        <taxon>Basidiomycota</taxon>
        <taxon>Agaricomycotina</taxon>
        <taxon>Agaricomycetes</taxon>
        <taxon>Agaricomycetidae</taxon>
        <taxon>Boletales</taxon>
        <taxon>Sclerodermatineae</taxon>
        <taxon>Pisolithaceae</taxon>
        <taxon>Pisolithus</taxon>
    </lineage>
</organism>
<reference evidence="2 3" key="1">
    <citation type="submission" date="2014-04" db="EMBL/GenBank/DDBJ databases">
        <authorList>
            <consortium name="DOE Joint Genome Institute"/>
            <person name="Kuo A."/>
            <person name="Kohler A."/>
            <person name="Costa M.D."/>
            <person name="Nagy L.G."/>
            <person name="Floudas D."/>
            <person name="Copeland A."/>
            <person name="Barry K.W."/>
            <person name="Cichocki N."/>
            <person name="Veneault-Fourrey C."/>
            <person name="LaButti K."/>
            <person name="Lindquist E.A."/>
            <person name="Lipzen A."/>
            <person name="Lundell T."/>
            <person name="Morin E."/>
            <person name="Murat C."/>
            <person name="Sun H."/>
            <person name="Tunlid A."/>
            <person name="Henrissat B."/>
            <person name="Grigoriev I.V."/>
            <person name="Hibbett D.S."/>
            <person name="Martin F."/>
            <person name="Nordberg H.P."/>
            <person name="Cantor M.N."/>
            <person name="Hua S.X."/>
        </authorList>
    </citation>
    <scope>NUCLEOTIDE SEQUENCE [LARGE SCALE GENOMIC DNA]</scope>
    <source>
        <strain evidence="2 3">Marx 270</strain>
    </source>
</reference>
<dbReference type="Proteomes" id="UP000054217">
    <property type="component" value="Unassembled WGS sequence"/>
</dbReference>